<protein>
    <submittedName>
        <fullName evidence="3">Uncharacterized protein</fullName>
    </submittedName>
</protein>
<keyword evidence="2" id="KW-0472">Membrane</keyword>
<keyword evidence="2" id="KW-0812">Transmembrane</keyword>
<evidence type="ECO:0000313" key="3">
    <source>
        <dbReference type="EMBL" id="OEH85844.1"/>
    </source>
</evidence>
<dbReference type="Pfam" id="PF19610">
    <property type="entry name" value="DUF6115"/>
    <property type="match status" value="1"/>
</dbReference>
<comment type="caution">
    <text evidence="3">The sequence shown here is derived from an EMBL/GenBank/DDBJ whole genome shotgun (WGS) entry which is preliminary data.</text>
</comment>
<dbReference type="RefSeq" id="WP_069701927.1">
    <property type="nucleotide sequence ID" value="NZ_MJAT01000012.1"/>
</dbReference>
<keyword evidence="4" id="KW-1185">Reference proteome</keyword>
<dbReference type="OrthoDB" id="1682562at2"/>
<keyword evidence="2" id="KW-1133">Transmembrane helix</keyword>
<sequence length="174" mass="20197">MDSIVYSFGLAVIFGALIIFFQDQKKKNRKQESLDIQKIEDIIDKYFLELQEESAKQHEAYVKDINFLQKNLKALEKKIEKLEKYKQIDVSVDDSELKMVSKQINTIKVEDQLDQQVLLTAKEDNKNQSQVDVPHQLVIKLHNQGYSVEEIAKQVNLMCGEVQLMIGIANIEKR</sequence>
<evidence type="ECO:0000313" key="4">
    <source>
        <dbReference type="Proteomes" id="UP000095255"/>
    </source>
</evidence>
<keyword evidence="1" id="KW-0175">Coiled coil</keyword>
<name>A0A1E5L754_9FIRM</name>
<dbReference type="Proteomes" id="UP000095255">
    <property type="component" value="Unassembled WGS sequence"/>
</dbReference>
<reference evidence="3 4" key="1">
    <citation type="submission" date="2016-09" db="EMBL/GenBank/DDBJ databases">
        <title>Desulfuribacillus arsenicus sp. nov., an obligately anaerobic, dissimilatory arsenic- and antimonate-reducing bacterium isolated from anoxic sediments.</title>
        <authorList>
            <person name="Abin C.A."/>
            <person name="Hollibaugh J.T."/>
        </authorList>
    </citation>
    <scope>NUCLEOTIDE SEQUENCE [LARGE SCALE GENOMIC DNA]</scope>
    <source>
        <strain evidence="3 4">MLFW-2</strain>
    </source>
</reference>
<evidence type="ECO:0000256" key="2">
    <source>
        <dbReference type="SAM" id="Phobius"/>
    </source>
</evidence>
<evidence type="ECO:0000256" key="1">
    <source>
        <dbReference type="SAM" id="Coils"/>
    </source>
</evidence>
<dbReference type="InterPro" id="IPR046118">
    <property type="entry name" value="DUF6115"/>
</dbReference>
<dbReference type="EMBL" id="MJAT01000012">
    <property type="protein sequence ID" value="OEH85844.1"/>
    <property type="molecule type" value="Genomic_DNA"/>
</dbReference>
<dbReference type="AlphaFoldDB" id="A0A1E5L754"/>
<feature type="transmembrane region" description="Helical" evidence="2">
    <location>
        <begin position="6"/>
        <end position="22"/>
    </location>
</feature>
<organism evidence="3 4">
    <name type="scientific">Desulfuribacillus stibiiarsenatis</name>
    <dbReference type="NCBI Taxonomy" id="1390249"/>
    <lineage>
        <taxon>Bacteria</taxon>
        <taxon>Bacillati</taxon>
        <taxon>Bacillota</taxon>
        <taxon>Desulfuribacillia</taxon>
        <taxon>Desulfuribacillales</taxon>
        <taxon>Desulfuribacillaceae</taxon>
        <taxon>Desulfuribacillus</taxon>
    </lineage>
</organism>
<feature type="coiled-coil region" evidence="1">
    <location>
        <begin position="58"/>
        <end position="85"/>
    </location>
</feature>
<proteinExistence type="predicted"/>
<accession>A0A1E5L754</accession>
<dbReference type="STRING" id="1390249.BHU72_03435"/>
<gene>
    <name evidence="3" type="ORF">BHU72_03435</name>
</gene>